<dbReference type="RefSeq" id="WP_024979401.1">
    <property type="nucleotide sequence ID" value="NZ_CP016024.1"/>
</dbReference>
<name>A0A192A7R4_9RALS</name>
<geneLocation type="plasmid" evidence="2">
    <name>pri-1</name>
</geneLocation>
<keyword evidence="2" id="KW-1185">Reference proteome</keyword>
<accession>A0A192A7R4</accession>
<proteinExistence type="predicted"/>
<dbReference type="GeneID" id="61529776"/>
<keyword evidence="1" id="KW-0614">Plasmid</keyword>
<sequence>MDWTQVSRLQGNSRVVSRVEVDDNVSKDRFFTVWELSGSGGCIVLARKRKANGRHEFISAKKDGRRTADIVQALKDGAELFSEKEDGS</sequence>
<dbReference type="Proteomes" id="UP000078572">
    <property type="component" value="Plasmid pRI-1"/>
</dbReference>
<dbReference type="EMBL" id="CP016024">
    <property type="protein sequence ID" value="ANJ76342.1"/>
    <property type="molecule type" value="Genomic_DNA"/>
</dbReference>
<reference evidence="2" key="1">
    <citation type="submission" date="2016-06" db="EMBL/GenBank/DDBJ databases">
        <authorList>
            <person name="Xu Y."/>
            <person name="Nagy A."/>
            <person name="Yan X."/>
            <person name="Kim S.W."/>
            <person name="Haley B."/>
            <person name="Liu N.T."/>
            <person name="Nou X."/>
        </authorList>
    </citation>
    <scope>NUCLEOTIDE SEQUENCE [LARGE SCALE GENOMIC DNA]</scope>
    <source>
        <strain evidence="2">ATCC 49129</strain>
        <plasmid evidence="2">pri-1</plasmid>
    </source>
</reference>
<gene>
    <name evidence="1" type="ORF">A9Y76_27455</name>
</gene>
<dbReference type="AlphaFoldDB" id="A0A192A7R4"/>
<dbReference type="OrthoDB" id="9133776at2"/>
<evidence type="ECO:0000313" key="2">
    <source>
        <dbReference type="Proteomes" id="UP000078572"/>
    </source>
</evidence>
<evidence type="ECO:0000313" key="1">
    <source>
        <dbReference type="EMBL" id="ANJ76342.1"/>
    </source>
</evidence>
<organism evidence="1 2">
    <name type="scientific">Ralstonia insidiosa</name>
    <dbReference type="NCBI Taxonomy" id="190721"/>
    <lineage>
        <taxon>Bacteria</taxon>
        <taxon>Pseudomonadati</taxon>
        <taxon>Pseudomonadota</taxon>
        <taxon>Betaproteobacteria</taxon>
        <taxon>Burkholderiales</taxon>
        <taxon>Burkholderiaceae</taxon>
        <taxon>Ralstonia</taxon>
    </lineage>
</organism>
<protein>
    <submittedName>
        <fullName evidence="1">Uncharacterized protein</fullName>
    </submittedName>
</protein>